<dbReference type="EMBL" id="JBEVYD010000010">
    <property type="protein sequence ID" value="KAL3230061.1"/>
    <property type="molecule type" value="Genomic_DNA"/>
</dbReference>
<comment type="caution">
    <text evidence="2">The sequence shown here is derived from an EMBL/GenBank/DDBJ whole genome shotgun (WGS) entry which is preliminary data.</text>
</comment>
<keyword evidence="3" id="KW-1185">Reference proteome</keyword>
<organism evidence="2 3">
    <name type="scientific">Nakaseomyces bracarensis</name>
    <dbReference type="NCBI Taxonomy" id="273131"/>
    <lineage>
        <taxon>Eukaryota</taxon>
        <taxon>Fungi</taxon>
        <taxon>Dikarya</taxon>
        <taxon>Ascomycota</taxon>
        <taxon>Saccharomycotina</taxon>
        <taxon>Saccharomycetes</taxon>
        <taxon>Saccharomycetales</taxon>
        <taxon>Saccharomycetaceae</taxon>
        <taxon>Nakaseomyces</taxon>
    </lineage>
</organism>
<proteinExistence type="predicted"/>
<sequence>MIKSLDSMYTVVRDCLFSEGQTFTEEPIENVIALMVICSLVTALVMCGVVVVILLLNVSNDKLPDEEKLCEKLYTEKLYDEKLLVDEV</sequence>
<name>A0ABR4NPN3_9SACH</name>
<feature type="transmembrane region" description="Helical" evidence="1">
    <location>
        <begin position="31"/>
        <end position="56"/>
    </location>
</feature>
<evidence type="ECO:0000313" key="3">
    <source>
        <dbReference type="Proteomes" id="UP001623330"/>
    </source>
</evidence>
<keyword evidence="1" id="KW-0472">Membrane</keyword>
<gene>
    <name evidence="2" type="ORF">RNJ44_01424</name>
</gene>
<keyword evidence="1" id="KW-1133">Transmembrane helix</keyword>
<dbReference type="Proteomes" id="UP001623330">
    <property type="component" value="Unassembled WGS sequence"/>
</dbReference>
<evidence type="ECO:0000256" key="1">
    <source>
        <dbReference type="SAM" id="Phobius"/>
    </source>
</evidence>
<evidence type="ECO:0000313" key="2">
    <source>
        <dbReference type="EMBL" id="KAL3230061.1"/>
    </source>
</evidence>
<keyword evidence="1" id="KW-0812">Transmembrane</keyword>
<accession>A0ABR4NPN3</accession>
<protein>
    <submittedName>
        <fullName evidence="2">Uncharacterized protein</fullName>
    </submittedName>
</protein>
<reference evidence="2 3" key="1">
    <citation type="submission" date="2024-05" db="EMBL/GenBank/DDBJ databases">
        <title>Long read based assembly of the Candida bracarensis genome reveals expanded adhesin content.</title>
        <authorList>
            <person name="Marcet-Houben M."/>
            <person name="Ksiezopolska E."/>
            <person name="Gabaldon T."/>
        </authorList>
    </citation>
    <scope>NUCLEOTIDE SEQUENCE [LARGE SCALE GENOMIC DNA]</scope>
    <source>
        <strain evidence="2 3">CBM6</strain>
    </source>
</reference>